<gene>
    <name evidence="1" type="ORF">D5086_0000170780</name>
</gene>
<dbReference type="AlphaFoldDB" id="A0A4U5PW53"/>
<evidence type="ECO:0000313" key="1">
    <source>
        <dbReference type="EMBL" id="TKS01660.1"/>
    </source>
</evidence>
<protein>
    <submittedName>
        <fullName evidence="1">Uncharacterized protein</fullName>
    </submittedName>
</protein>
<sequence>MKQIREPGARGSYLKDSEKLEMYRLHKEIPEVYTVEKLAKDYSIMRQRVHAILWLKEIEEKEEKKLGHPLDVSTKLLLDNFPECYWLMMVRDYVRIFELWGDKAKDFAESNSSGLKYSVQAKVPATCVGKRGQLIGVRARSDVLWPLGMKLEMEVTLTREGAASFRGLEVQSGETGGKGRRGGGGWKYVSLPDGSSRPLDEIKKMYVRREIPRRRHKIVP</sequence>
<proteinExistence type="predicted"/>
<name>A0A4U5PW53_POPAL</name>
<accession>A0A4U5PW53</accession>
<dbReference type="InterPro" id="IPR052851">
    <property type="entry name" value="GCD1_mitochondrial"/>
</dbReference>
<dbReference type="Pfam" id="PF12298">
    <property type="entry name" value="Bot1p"/>
    <property type="match status" value="1"/>
</dbReference>
<dbReference type="STRING" id="43335.A0A4U5PW53"/>
<reference evidence="1" key="1">
    <citation type="submission" date="2018-10" db="EMBL/GenBank/DDBJ databases">
        <title>Population genomic analysis revealed the cold adaptation of white poplar.</title>
        <authorList>
            <person name="Liu Y.-J."/>
        </authorList>
    </citation>
    <scope>NUCLEOTIDE SEQUENCE [LARGE SCALE GENOMIC DNA]</scope>
    <source>
        <strain evidence="1">PAL-ZL1</strain>
    </source>
</reference>
<dbReference type="EMBL" id="RCHU01000560">
    <property type="protein sequence ID" value="TKS01660.1"/>
    <property type="molecule type" value="Genomic_DNA"/>
</dbReference>
<dbReference type="PANTHER" id="PTHR35476:SF3">
    <property type="entry name" value="SMALL RIBOSOMAL SUBUNIT PROTEIN MS75"/>
    <property type="match status" value="1"/>
</dbReference>
<organism evidence="1">
    <name type="scientific">Populus alba</name>
    <name type="common">White poplar</name>
    <dbReference type="NCBI Taxonomy" id="43335"/>
    <lineage>
        <taxon>Eukaryota</taxon>
        <taxon>Viridiplantae</taxon>
        <taxon>Streptophyta</taxon>
        <taxon>Embryophyta</taxon>
        <taxon>Tracheophyta</taxon>
        <taxon>Spermatophyta</taxon>
        <taxon>Magnoliopsida</taxon>
        <taxon>eudicotyledons</taxon>
        <taxon>Gunneridae</taxon>
        <taxon>Pentapetalae</taxon>
        <taxon>rosids</taxon>
        <taxon>fabids</taxon>
        <taxon>Malpighiales</taxon>
        <taxon>Salicaceae</taxon>
        <taxon>Saliceae</taxon>
        <taxon>Populus</taxon>
    </lineage>
</organism>
<comment type="caution">
    <text evidence="1">The sequence shown here is derived from an EMBL/GenBank/DDBJ whole genome shotgun (WGS) entry which is preliminary data.</text>
</comment>
<dbReference type="PANTHER" id="PTHR35476">
    <property type="entry name" value="MUCIN-LIKE PROTEIN"/>
    <property type="match status" value="1"/>
</dbReference>